<feature type="non-terminal residue" evidence="12">
    <location>
        <position position="1"/>
    </location>
</feature>
<reference evidence="12" key="1">
    <citation type="submission" date="2019-09" db="EMBL/GenBank/DDBJ databases">
        <title>Bird 10,000 Genomes (B10K) Project - Family phase.</title>
        <authorList>
            <person name="Zhang G."/>
        </authorList>
    </citation>
    <scope>NUCLEOTIDE SEQUENCE</scope>
    <source>
        <strain evidence="12">B10K-DU-001-08</strain>
        <tissue evidence="12">Muscle</tissue>
    </source>
</reference>
<evidence type="ECO:0000313" key="12">
    <source>
        <dbReference type="EMBL" id="NXC38635.1"/>
    </source>
</evidence>
<accession>A0A851NJ20</accession>
<dbReference type="InterPro" id="IPR025974">
    <property type="entry name" value="Mif2/CENP-C_cupin"/>
</dbReference>
<evidence type="ECO:0000256" key="9">
    <source>
        <dbReference type="ARBA" id="ARBA00083562"/>
    </source>
</evidence>
<dbReference type="InterPro" id="IPR028386">
    <property type="entry name" value="CENP-C/Mif2/cnp3"/>
</dbReference>
<comment type="caution">
    <text evidence="12">The sequence shown here is derived from an EMBL/GenBank/DDBJ whole genome shotgun (WGS) entry which is preliminary data.</text>
</comment>
<comment type="subunit">
    <text evidence="6">Oligomer. Component of the CENPA-NAC complex, at least composed of CENPA, CENPC, CENPH, CENPM, CENPN, CENPT and CENPU. The CENPA-NAC complex interacts with the CENPA-CAD complex, composed of CENPI, CENPK, CENPL, CENPO, CENPP, CENPQ, CENPR and CENPS. Binds to DAXX. Interacts with DNMT3B. Interacts directly with CENPA. Identified in a centromere complex containing histones H2A, H2B and H4, and at least CENPA, CENPB, CENPC, CENPT, CENPN, HJURP, SUPT16H, SSRP1 and RSF1. Interacts with MEIKIN.</text>
</comment>
<feature type="compositionally biased region" description="Basic residues" evidence="10">
    <location>
        <begin position="452"/>
        <end position="465"/>
    </location>
</feature>
<sequence length="603" mass="68116">SEKEKTESKKKKTIKVQAEVHTEKKTQRLDVRVQHDFKGTSESDPVSSDSKGKALKSQTRSNARVGKPKRDALNQGSPNHRKMSSEPEAEHLMLSLCELNTKAYDEERNKKRVMPSEGLPTPSAEHQQEQMLSPKKNIKCFRNQQSASKAYQHSVHKKQTVKHKLAKDKVLRSQRKKLKKSGKSNDNKNLQLERSESSDSDPGEEGLEREPVESNEIFASPLHQELQTSVLQKLAKSEKAKKALHALESVTGVNNKTPVKAAELLQHLLDSVKNSGKQRPSAMSSGKTLKKINHRTQESVCSKPEDTEPQNLTDSDSSSAQEVTRRKRKQSAVKTKSYKRKCNARHRLLHGPVLEHSERFTSGSKCCEQDNESSDNSEDLDCQIKNLLSDEIGKQKIVLPSNTPNVRRTKRIRLKPLEYWRGERVTYTMKPSGKLLISGIVEPVAEAEPYRKSKQKSRQKQKRAGTRSEVPERLGIPLADASKPTVVVDPVTNQEVLLECINSGSNHSCFFEDESIEIYKNLNTSDFAAGKLILKPLKEKGHQFVHMDTIAFYVIRGQIIVTLHKTSYYLTSGDFFYIPAGNGYNIRNLLNEESVLHFTQLKN</sequence>
<dbReference type="InterPro" id="IPR011051">
    <property type="entry name" value="RmlC_Cupin_sf"/>
</dbReference>
<dbReference type="OrthoDB" id="1939643at2759"/>
<dbReference type="AlphaFoldDB" id="A0A851NJ20"/>
<dbReference type="Proteomes" id="UP000613066">
    <property type="component" value="Unassembled WGS sequence"/>
</dbReference>
<dbReference type="GO" id="GO:0051315">
    <property type="term" value="P:attachment of mitotic spindle microtubules to kinetochore"/>
    <property type="evidence" value="ECO:0007669"/>
    <property type="project" value="TreeGrafter"/>
</dbReference>
<evidence type="ECO:0000256" key="4">
    <source>
        <dbReference type="ARBA" id="ARBA00023242"/>
    </source>
</evidence>
<feature type="region of interest" description="Disordered" evidence="10">
    <location>
        <begin position="1"/>
        <end position="94"/>
    </location>
</feature>
<dbReference type="GO" id="GO:0051455">
    <property type="term" value="P:spindle attachment to meiosis I kinetochore"/>
    <property type="evidence" value="ECO:0007669"/>
    <property type="project" value="TreeGrafter"/>
</dbReference>
<organism evidence="12 13">
    <name type="scientific">Penelope pileata</name>
    <dbReference type="NCBI Taxonomy" id="1118817"/>
    <lineage>
        <taxon>Eukaryota</taxon>
        <taxon>Metazoa</taxon>
        <taxon>Chordata</taxon>
        <taxon>Craniata</taxon>
        <taxon>Vertebrata</taxon>
        <taxon>Euteleostomi</taxon>
        <taxon>Archelosauria</taxon>
        <taxon>Archosauria</taxon>
        <taxon>Dinosauria</taxon>
        <taxon>Saurischia</taxon>
        <taxon>Theropoda</taxon>
        <taxon>Coelurosauria</taxon>
        <taxon>Aves</taxon>
        <taxon>Neognathae</taxon>
        <taxon>Galloanserae</taxon>
        <taxon>Galliformes</taxon>
        <taxon>Cracidae</taxon>
        <taxon>Penelope</taxon>
    </lineage>
</organism>
<keyword evidence="4" id="KW-0539">Nucleus</keyword>
<protein>
    <recommendedName>
        <fullName evidence="7">Centromere protein C</fullName>
    </recommendedName>
    <alternativeName>
        <fullName evidence="8">Centromere autoantigen C</fullName>
    </alternativeName>
    <alternativeName>
        <fullName evidence="9">Centromere protein C 1</fullName>
    </alternativeName>
</protein>
<comment type="function">
    <text evidence="5">Component of the CENPA-NAC (nucleosome-associated) complex, a complex that plays a central role in assembly of kinetochore proteins, mitotic progression and chromosome segregation. The CENPA-NAC complex recruits the CENPA-CAD (nucleosome distal) complex and may be involved in incorporation of newly synthesized CENPA into centromeres. CENPC recruits DNA methylation and DNMT3B to both centromeric and pericentromeric satellite repeats and regulates the histone code in these regions.</text>
</comment>
<comment type="similarity">
    <text evidence="2">Belongs to the CENP-C/MIF2 family.</text>
</comment>
<proteinExistence type="inferred from homology"/>
<dbReference type="InterPro" id="IPR014710">
    <property type="entry name" value="RmlC-like_jellyroll"/>
</dbReference>
<dbReference type="GO" id="GO:0000776">
    <property type="term" value="C:kinetochore"/>
    <property type="evidence" value="ECO:0007669"/>
    <property type="project" value="InterPro"/>
</dbReference>
<evidence type="ECO:0000256" key="7">
    <source>
        <dbReference type="ARBA" id="ARBA00068530"/>
    </source>
</evidence>
<feature type="region of interest" description="Disordered" evidence="10">
    <location>
        <begin position="448"/>
        <end position="470"/>
    </location>
</feature>
<dbReference type="Gene3D" id="2.60.120.10">
    <property type="entry name" value="Jelly Rolls"/>
    <property type="match status" value="1"/>
</dbReference>
<feature type="domain" description="Mif2/CENP-C cupin" evidence="11">
    <location>
        <begin position="518"/>
        <end position="600"/>
    </location>
</feature>
<dbReference type="SUPFAM" id="SSF51182">
    <property type="entry name" value="RmlC-like cupins"/>
    <property type="match status" value="1"/>
</dbReference>
<dbReference type="PANTHER" id="PTHR16684:SF11">
    <property type="entry name" value="CENTROMERE PROTEIN C"/>
    <property type="match status" value="1"/>
</dbReference>
<evidence type="ECO:0000256" key="3">
    <source>
        <dbReference type="ARBA" id="ARBA00023125"/>
    </source>
</evidence>
<dbReference type="FunFam" id="2.60.120.10:FF:000033">
    <property type="entry name" value="Centromere protein C 1"/>
    <property type="match status" value="1"/>
</dbReference>
<dbReference type="GO" id="GO:0005634">
    <property type="term" value="C:nucleus"/>
    <property type="evidence" value="ECO:0007669"/>
    <property type="project" value="UniProtKB-SubCell"/>
</dbReference>
<dbReference type="GO" id="GO:0005721">
    <property type="term" value="C:pericentric heterochromatin"/>
    <property type="evidence" value="ECO:0007669"/>
    <property type="project" value="UniProtKB-ARBA"/>
</dbReference>
<evidence type="ECO:0000313" key="13">
    <source>
        <dbReference type="Proteomes" id="UP000613066"/>
    </source>
</evidence>
<feature type="compositionally biased region" description="Polar residues" evidence="10">
    <location>
        <begin position="309"/>
        <end position="322"/>
    </location>
</feature>
<dbReference type="EMBL" id="WBMW01000564">
    <property type="protein sequence ID" value="NXC38635.1"/>
    <property type="molecule type" value="Genomic_DNA"/>
</dbReference>
<name>A0A851NJ20_9GALL</name>
<dbReference type="CDD" id="cd06993">
    <property type="entry name" value="cupin_CENP-C_C"/>
    <property type="match status" value="1"/>
</dbReference>
<feature type="region of interest" description="Disordered" evidence="10">
    <location>
        <begin position="272"/>
        <end position="344"/>
    </location>
</feature>
<evidence type="ECO:0000256" key="2">
    <source>
        <dbReference type="ARBA" id="ARBA00010291"/>
    </source>
</evidence>
<gene>
    <name evidence="12" type="primary">Cenpc</name>
    <name evidence="12" type="ORF">PENPIL_R09182</name>
</gene>
<feature type="compositionally biased region" description="Polar residues" evidence="10">
    <location>
        <begin position="272"/>
        <end position="287"/>
    </location>
</feature>
<dbReference type="GO" id="GO:0051382">
    <property type="term" value="P:kinetochore assembly"/>
    <property type="evidence" value="ECO:0007669"/>
    <property type="project" value="InterPro"/>
</dbReference>
<feature type="non-terminal residue" evidence="12">
    <location>
        <position position="603"/>
    </location>
</feature>
<dbReference type="PANTHER" id="PTHR16684">
    <property type="entry name" value="CENTROMERE PROTEIN C"/>
    <property type="match status" value="1"/>
</dbReference>
<keyword evidence="3" id="KW-0238">DNA-binding</keyword>
<evidence type="ECO:0000256" key="6">
    <source>
        <dbReference type="ARBA" id="ARBA00064952"/>
    </source>
</evidence>
<comment type="subcellular location">
    <subcellularLocation>
        <location evidence="1">Nucleus</location>
    </subcellularLocation>
</comment>
<feature type="compositionally biased region" description="Basic residues" evidence="10">
    <location>
        <begin position="325"/>
        <end position="344"/>
    </location>
</feature>
<feature type="compositionally biased region" description="Basic residues" evidence="10">
    <location>
        <begin position="154"/>
        <end position="182"/>
    </location>
</feature>
<evidence type="ECO:0000256" key="8">
    <source>
        <dbReference type="ARBA" id="ARBA00082151"/>
    </source>
</evidence>
<feature type="compositionally biased region" description="Basic and acidic residues" evidence="10">
    <location>
        <begin position="183"/>
        <end position="197"/>
    </location>
</feature>
<evidence type="ECO:0000256" key="5">
    <source>
        <dbReference type="ARBA" id="ARBA00053516"/>
    </source>
</evidence>
<evidence type="ECO:0000259" key="11">
    <source>
        <dbReference type="Pfam" id="PF11699"/>
    </source>
</evidence>
<feature type="compositionally biased region" description="Polar residues" evidence="10">
    <location>
        <begin position="142"/>
        <end position="151"/>
    </location>
</feature>
<dbReference type="GO" id="GO:0019237">
    <property type="term" value="F:centromeric DNA binding"/>
    <property type="evidence" value="ECO:0007669"/>
    <property type="project" value="InterPro"/>
</dbReference>
<dbReference type="Pfam" id="PF11699">
    <property type="entry name" value="CENP-C_C"/>
    <property type="match status" value="1"/>
</dbReference>
<feature type="region of interest" description="Disordered" evidence="10">
    <location>
        <begin position="106"/>
        <end position="223"/>
    </location>
</feature>
<keyword evidence="13" id="KW-1185">Reference proteome</keyword>
<evidence type="ECO:0000256" key="10">
    <source>
        <dbReference type="SAM" id="MobiDB-lite"/>
    </source>
</evidence>
<feature type="compositionally biased region" description="Basic and acidic residues" evidence="10">
    <location>
        <begin position="18"/>
        <end position="41"/>
    </location>
</feature>
<evidence type="ECO:0000256" key="1">
    <source>
        <dbReference type="ARBA" id="ARBA00004123"/>
    </source>
</evidence>